<accession>A0A4Y2ET10</accession>
<comment type="caution">
    <text evidence="1">The sequence shown here is derived from an EMBL/GenBank/DDBJ whole genome shotgun (WGS) entry which is preliminary data.</text>
</comment>
<dbReference type="Proteomes" id="UP000499080">
    <property type="component" value="Unassembled WGS sequence"/>
</dbReference>
<reference evidence="1 2" key="1">
    <citation type="journal article" date="2019" name="Sci. Rep.">
        <title>Orb-weaving spider Araneus ventricosus genome elucidates the spidroin gene catalogue.</title>
        <authorList>
            <person name="Kono N."/>
            <person name="Nakamura H."/>
            <person name="Ohtoshi R."/>
            <person name="Moran D.A.P."/>
            <person name="Shinohara A."/>
            <person name="Yoshida Y."/>
            <person name="Fujiwara M."/>
            <person name="Mori M."/>
            <person name="Tomita M."/>
            <person name="Arakawa K."/>
        </authorList>
    </citation>
    <scope>NUCLEOTIDE SEQUENCE [LARGE SCALE GENOMIC DNA]</scope>
</reference>
<gene>
    <name evidence="1" type="ORF">AVEN_207222_1</name>
</gene>
<dbReference type="OrthoDB" id="6460388at2759"/>
<evidence type="ECO:0000313" key="2">
    <source>
        <dbReference type="Proteomes" id="UP000499080"/>
    </source>
</evidence>
<protein>
    <submittedName>
        <fullName evidence="1">Uncharacterized protein</fullName>
    </submittedName>
</protein>
<dbReference type="AlphaFoldDB" id="A0A4Y2ET10"/>
<evidence type="ECO:0000313" key="1">
    <source>
        <dbReference type="EMBL" id="GBM32350.1"/>
    </source>
</evidence>
<proteinExistence type="predicted"/>
<organism evidence="1 2">
    <name type="scientific">Araneus ventricosus</name>
    <name type="common">Orbweaver spider</name>
    <name type="synonym">Epeira ventricosa</name>
    <dbReference type="NCBI Taxonomy" id="182803"/>
    <lineage>
        <taxon>Eukaryota</taxon>
        <taxon>Metazoa</taxon>
        <taxon>Ecdysozoa</taxon>
        <taxon>Arthropoda</taxon>
        <taxon>Chelicerata</taxon>
        <taxon>Arachnida</taxon>
        <taxon>Araneae</taxon>
        <taxon>Araneomorphae</taxon>
        <taxon>Entelegynae</taxon>
        <taxon>Araneoidea</taxon>
        <taxon>Araneidae</taxon>
        <taxon>Araneus</taxon>
    </lineage>
</organism>
<dbReference type="EMBL" id="BGPR01171476">
    <property type="protein sequence ID" value="GBM32350.1"/>
    <property type="molecule type" value="Genomic_DNA"/>
</dbReference>
<sequence length="102" mass="11572">MLKNVFRAFKCLTQLEEKSGKMSGITVEEYLTANDDLMVFSGVTEEDILSEITDEMENDDDDTDIKKIKSQGALQSVQSLWAFFSSPSFTNDDHFRALDYAN</sequence>
<keyword evidence="2" id="KW-1185">Reference proteome</keyword>
<feature type="non-terminal residue" evidence="1">
    <location>
        <position position="102"/>
    </location>
</feature>
<name>A0A4Y2ET10_ARAVE</name>